<protein>
    <submittedName>
        <fullName evidence="10">Uncharacterized protein</fullName>
    </submittedName>
</protein>
<feature type="chain" id="PRO_5003240775" evidence="7">
    <location>
        <begin position="28"/>
        <end position="657"/>
    </location>
</feature>
<dbReference type="GO" id="GO:0060271">
    <property type="term" value="P:cilium assembly"/>
    <property type="evidence" value="ECO:0000318"/>
    <property type="project" value="GO_Central"/>
</dbReference>
<dbReference type="InterPro" id="IPR057724">
    <property type="entry name" value="TCTN1-3_N"/>
</dbReference>
<dbReference type="InterPro" id="IPR040354">
    <property type="entry name" value="TCTN1-3"/>
</dbReference>
<comment type="similarity">
    <text evidence="1">Belongs to the tectonic family.</text>
</comment>
<evidence type="ECO:0000259" key="9">
    <source>
        <dbReference type="Pfam" id="PF25752"/>
    </source>
</evidence>
<dbReference type="OMA" id="LNGAQIC"/>
<evidence type="ECO:0000256" key="3">
    <source>
        <dbReference type="ARBA" id="ARBA00022794"/>
    </source>
</evidence>
<feature type="region of interest" description="Disordered" evidence="5">
    <location>
        <begin position="36"/>
        <end position="65"/>
    </location>
</feature>
<organism evidence="10 11">
    <name type="scientific">Daphnia pulex</name>
    <name type="common">Water flea</name>
    <dbReference type="NCBI Taxonomy" id="6669"/>
    <lineage>
        <taxon>Eukaryota</taxon>
        <taxon>Metazoa</taxon>
        <taxon>Ecdysozoa</taxon>
        <taxon>Arthropoda</taxon>
        <taxon>Crustacea</taxon>
        <taxon>Branchiopoda</taxon>
        <taxon>Diplostraca</taxon>
        <taxon>Cladocera</taxon>
        <taxon>Anomopoda</taxon>
        <taxon>Daphniidae</taxon>
        <taxon>Daphnia</taxon>
    </lineage>
</organism>
<dbReference type="InParanoid" id="E9G1C0"/>
<dbReference type="PANTHER" id="PTHR14611">
    <property type="entry name" value="TECTONIC FAMILY MEMBER"/>
    <property type="match status" value="1"/>
</dbReference>
<dbReference type="STRING" id="6669.E9G1C0"/>
<keyword evidence="11" id="KW-1185">Reference proteome</keyword>
<dbReference type="KEGG" id="dpx:DAPPUDRAFT_313033"/>
<evidence type="ECO:0000259" key="8">
    <source>
        <dbReference type="Pfam" id="PF07773"/>
    </source>
</evidence>
<gene>
    <name evidence="10" type="ORF">DAPPUDRAFT_313033</name>
</gene>
<name>E9G1C0_DAPPU</name>
<feature type="signal peptide" evidence="7">
    <location>
        <begin position="1"/>
        <end position="27"/>
    </location>
</feature>
<proteinExistence type="inferred from homology"/>
<keyword evidence="4" id="KW-0325">Glycoprotein</keyword>
<evidence type="ECO:0000313" key="11">
    <source>
        <dbReference type="Proteomes" id="UP000000305"/>
    </source>
</evidence>
<dbReference type="eggNOG" id="ENOG502QUK6">
    <property type="taxonomic scope" value="Eukaryota"/>
</dbReference>
<reference evidence="10 11" key="1">
    <citation type="journal article" date="2011" name="Science">
        <title>The ecoresponsive genome of Daphnia pulex.</title>
        <authorList>
            <person name="Colbourne J.K."/>
            <person name="Pfrender M.E."/>
            <person name="Gilbert D."/>
            <person name="Thomas W.K."/>
            <person name="Tucker A."/>
            <person name="Oakley T.H."/>
            <person name="Tokishita S."/>
            <person name="Aerts A."/>
            <person name="Arnold G.J."/>
            <person name="Basu M.K."/>
            <person name="Bauer D.J."/>
            <person name="Caceres C.E."/>
            <person name="Carmel L."/>
            <person name="Casola C."/>
            <person name="Choi J.H."/>
            <person name="Detter J.C."/>
            <person name="Dong Q."/>
            <person name="Dusheyko S."/>
            <person name="Eads B.D."/>
            <person name="Frohlich T."/>
            <person name="Geiler-Samerotte K.A."/>
            <person name="Gerlach D."/>
            <person name="Hatcher P."/>
            <person name="Jogdeo S."/>
            <person name="Krijgsveld J."/>
            <person name="Kriventseva E.V."/>
            <person name="Kultz D."/>
            <person name="Laforsch C."/>
            <person name="Lindquist E."/>
            <person name="Lopez J."/>
            <person name="Manak J.R."/>
            <person name="Muller J."/>
            <person name="Pangilinan J."/>
            <person name="Patwardhan R.P."/>
            <person name="Pitluck S."/>
            <person name="Pritham E.J."/>
            <person name="Rechtsteiner A."/>
            <person name="Rho M."/>
            <person name="Rogozin I.B."/>
            <person name="Sakarya O."/>
            <person name="Salamov A."/>
            <person name="Schaack S."/>
            <person name="Shapiro H."/>
            <person name="Shiga Y."/>
            <person name="Skalitzky C."/>
            <person name="Smith Z."/>
            <person name="Souvorov A."/>
            <person name="Sung W."/>
            <person name="Tang Z."/>
            <person name="Tsuchiya D."/>
            <person name="Tu H."/>
            <person name="Vos H."/>
            <person name="Wang M."/>
            <person name="Wolf Y.I."/>
            <person name="Yamagata H."/>
            <person name="Yamada T."/>
            <person name="Ye Y."/>
            <person name="Shaw J.R."/>
            <person name="Andrews J."/>
            <person name="Crease T.J."/>
            <person name="Tang H."/>
            <person name="Lucas S.M."/>
            <person name="Robertson H.M."/>
            <person name="Bork P."/>
            <person name="Koonin E.V."/>
            <person name="Zdobnov E.M."/>
            <person name="Grigoriev I.V."/>
            <person name="Lynch M."/>
            <person name="Boore J.L."/>
        </authorList>
    </citation>
    <scope>NUCLEOTIDE SEQUENCE [LARGE SCALE GENOMIC DNA]</scope>
</reference>
<evidence type="ECO:0000256" key="6">
    <source>
        <dbReference type="SAM" id="Phobius"/>
    </source>
</evidence>
<dbReference type="InterPro" id="IPR011677">
    <property type="entry name" value="TCTN1-3_dom"/>
</dbReference>
<dbReference type="AlphaFoldDB" id="E9G1C0"/>
<dbReference type="OrthoDB" id="184109at2759"/>
<dbReference type="GO" id="GO:0035869">
    <property type="term" value="C:ciliary transition zone"/>
    <property type="evidence" value="ECO:0000318"/>
    <property type="project" value="GO_Central"/>
</dbReference>
<evidence type="ECO:0000313" key="10">
    <source>
        <dbReference type="EMBL" id="EFX86661.1"/>
    </source>
</evidence>
<accession>E9G1C0</accession>
<evidence type="ECO:0000256" key="4">
    <source>
        <dbReference type="ARBA" id="ARBA00023180"/>
    </source>
</evidence>
<dbReference type="HOGENOM" id="CLU_016974_0_0_1"/>
<sequence>MAKLPTLQLLSVILQFALLISKTFVFSQSATQSAVDQSESNSQTDLNRKNQSSTDSTTAATPMSENLTHSLSTADNLDENIFLYLNTESSSESIPTTTVAPEQPESDPFDYNLFFCTCDLIGGQCDVNCCCDPDCSQDDLRLFNGCWSPPSSYFDRYYCSPDPDRYGLVWNNTPEFRVQWSSRSGMFCIVTDNVPKKRLFQDQAPVTEDELFKQISPKLSGRWNDPESQPASAGLEQWIYQPYYKQGSPIFTLHINGIVSVLKLPRSLNSASCNTAQTVHFLESDNDYQCSLPGEDRCRPTIRLEEWLANLAVFRLPSYSVSSNGNAGNSSARWGDMDKLAPVVVRICENSDSGCRSDLPAPEPSCRNSLAAVTLRIAHNGTEGIRSVLADLLYTSASAGAVRFQTIHQSLGEMNRPSGGANNPLRTRSGNPGYLTGKPLLVAKLNSSSGEGAYQTLDVFPGTPKARLIRFGEDSYHAFRMNGIKMDNRTRWCTNWSHFVLESFWGPQLELLRLGAFGNVELNETEVSAQWLAIRIQTEELSCFDSLIHGQLVVVYAKSGSYDQPQNKLLGAGLTLRSSGADCLVESSNRCSLQLSQTVSFVMSDSPTIMVLPRPPRWKIQLPHDFFYPFLLSSTGSVLLGPSITLPLFLVVVFCGR</sequence>
<evidence type="ECO:0000256" key="1">
    <source>
        <dbReference type="ARBA" id="ARBA00007633"/>
    </source>
</evidence>
<evidence type="ECO:0000256" key="2">
    <source>
        <dbReference type="ARBA" id="ARBA00022729"/>
    </source>
</evidence>
<dbReference type="Proteomes" id="UP000000305">
    <property type="component" value="Unassembled WGS sequence"/>
</dbReference>
<feature type="domain" description="Tectonic-1-3 N-terminal" evidence="9">
    <location>
        <begin position="112"/>
        <end position="205"/>
    </location>
</feature>
<keyword evidence="3" id="KW-0970">Cilium biogenesis/degradation</keyword>
<keyword evidence="6" id="KW-0812">Transmembrane</keyword>
<evidence type="ECO:0000256" key="7">
    <source>
        <dbReference type="SAM" id="SignalP"/>
    </source>
</evidence>
<keyword evidence="2 7" id="KW-0732">Signal</keyword>
<evidence type="ECO:0000256" key="5">
    <source>
        <dbReference type="SAM" id="MobiDB-lite"/>
    </source>
</evidence>
<feature type="transmembrane region" description="Helical" evidence="6">
    <location>
        <begin position="626"/>
        <end position="655"/>
    </location>
</feature>
<keyword evidence="6" id="KW-1133">Transmembrane helix</keyword>
<dbReference type="EMBL" id="GL732529">
    <property type="protein sequence ID" value="EFX86661.1"/>
    <property type="molecule type" value="Genomic_DNA"/>
</dbReference>
<dbReference type="Pfam" id="PF07773">
    <property type="entry name" value="TCTN_DUF1619"/>
    <property type="match status" value="1"/>
</dbReference>
<feature type="domain" description="Tectonic-1-3" evidence="8">
    <location>
        <begin position="244"/>
        <end position="328"/>
    </location>
</feature>
<dbReference type="PANTHER" id="PTHR14611:SF2">
    <property type="entry name" value="TECTONIC"/>
    <property type="match status" value="1"/>
</dbReference>
<dbReference type="Pfam" id="PF25752">
    <property type="entry name" value="DUF1619_N"/>
    <property type="match status" value="1"/>
</dbReference>
<keyword evidence="6" id="KW-0472">Membrane</keyword>